<dbReference type="Gene3D" id="2.40.10.120">
    <property type="match status" value="1"/>
</dbReference>
<dbReference type="RefSeq" id="WP_015887009.1">
    <property type="nucleotide sequence ID" value="NC_012586.1"/>
</dbReference>
<dbReference type="PROSITE" id="PS50106">
    <property type="entry name" value="PDZ"/>
    <property type="match status" value="2"/>
</dbReference>
<evidence type="ECO:0000256" key="3">
    <source>
        <dbReference type="ARBA" id="ARBA00010541"/>
    </source>
</evidence>
<name>C3KQJ4_SINFN</name>
<gene>
    <name evidence="19" type="ordered locus">NGR_b08960</name>
</gene>
<dbReference type="InterPro" id="IPR036034">
    <property type="entry name" value="PDZ_sf"/>
</dbReference>
<feature type="chain" id="PRO_5039352587" description="Probable periplasmic serine endoprotease DegP-like" evidence="17">
    <location>
        <begin position="32"/>
        <end position="493"/>
    </location>
</feature>
<evidence type="ECO:0000256" key="11">
    <source>
        <dbReference type="ARBA" id="ARBA00022825"/>
    </source>
</evidence>
<evidence type="ECO:0000256" key="2">
    <source>
        <dbReference type="ARBA" id="ARBA00004418"/>
    </source>
</evidence>
<comment type="catalytic activity">
    <reaction evidence="1">
        <text>Acts on substrates that are at least partially unfolded. The cleavage site P1 residue is normally between a pair of hydrophobic residues, such as Val-|-Val.</text>
        <dbReference type="EC" id="3.4.21.107"/>
    </reaction>
</comment>
<evidence type="ECO:0000256" key="10">
    <source>
        <dbReference type="ARBA" id="ARBA00022801"/>
    </source>
</evidence>
<accession>C3KQJ4</accession>
<keyword evidence="10" id="KW-0378">Hydrolase</keyword>
<dbReference type="Gene3D" id="2.30.42.10">
    <property type="match status" value="2"/>
</dbReference>
<feature type="binding site" evidence="15">
    <location>
        <begin position="231"/>
        <end position="233"/>
    </location>
    <ligand>
        <name>substrate</name>
    </ligand>
</feature>
<evidence type="ECO:0000313" key="20">
    <source>
        <dbReference type="Proteomes" id="UP000001054"/>
    </source>
</evidence>
<dbReference type="KEGG" id="rhi:NGR_b08960"/>
<evidence type="ECO:0000259" key="18">
    <source>
        <dbReference type="PROSITE" id="PS50106"/>
    </source>
</evidence>
<dbReference type="SMART" id="SM00228">
    <property type="entry name" value="PDZ"/>
    <property type="match status" value="2"/>
</dbReference>
<evidence type="ECO:0000256" key="9">
    <source>
        <dbReference type="ARBA" id="ARBA00022764"/>
    </source>
</evidence>
<evidence type="ECO:0000256" key="7">
    <source>
        <dbReference type="ARBA" id="ARBA00022729"/>
    </source>
</evidence>
<feature type="active site" description="Charge relay system" evidence="14">
    <location>
        <position position="131"/>
    </location>
</feature>
<proteinExistence type="inferred from homology"/>
<comment type="similarity">
    <text evidence="3">Belongs to the peptidase S1C family.</text>
</comment>
<evidence type="ECO:0000256" key="6">
    <source>
        <dbReference type="ARBA" id="ARBA00022670"/>
    </source>
</evidence>
<evidence type="ECO:0000256" key="14">
    <source>
        <dbReference type="PIRSR" id="PIRSR611782-1"/>
    </source>
</evidence>
<dbReference type="Pfam" id="PF13180">
    <property type="entry name" value="PDZ_2"/>
    <property type="match status" value="2"/>
</dbReference>
<dbReference type="PANTHER" id="PTHR22939">
    <property type="entry name" value="SERINE PROTEASE FAMILY S1C HTRA-RELATED"/>
    <property type="match status" value="1"/>
</dbReference>
<dbReference type="GO" id="GO:0004252">
    <property type="term" value="F:serine-type endopeptidase activity"/>
    <property type="evidence" value="ECO:0007669"/>
    <property type="project" value="InterPro"/>
</dbReference>
<dbReference type="GO" id="GO:0042597">
    <property type="term" value="C:periplasmic space"/>
    <property type="evidence" value="ECO:0007669"/>
    <property type="project" value="UniProtKB-SubCell"/>
</dbReference>
<dbReference type="Pfam" id="PF13365">
    <property type="entry name" value="Trypsin_2"/>
    <property type="match status" value="1"/>
</dbReference>
<dbReference type="PATRIC" id="fig|394.7.peg.1329"/>
<dbReference type="InterPro" id="IPR009003">
    <property type="entry name" value="Peptidase_S1_PA"/>
</dbReference>
<feature type="active site" description="Charge relay system" evidence="14">
    <location>
        <position position="233"/>
    </location>
</feature>
<organism evidence="19 20">
    <name type="scientific">Sinorhizobium fredii (strain NBRC 101917 / NGR234)</name>
    <dbReference type="NCBI Taxonomy" id="394"/>
    <lineage>
        <taxon>Bacteria</taxon>
        <taxon>Pseudomonadati</taxon>
        <taxon>Pseudomonadota</taxon>
        <taxon>Alphaproteobacteria</taxon>
        <taxon>Hyphomicrobiales</taxon>
        <taxon>Rhizobiaceae</taxon>
        <taxon>Sinorhizobium/Ensifer group</taxon>
        <taxon>Sinorhizobium</taxon>
    </lineage>
</organism>
<dbReference type="CDD" id="cd10839">
    <property type="entry name" value="cpPDZ1_DegP-like"/>
    <property type="match status" value="1"/>
</dbReference>
<feature type="binding site" evidence="15">
    <location>
        <position position="85"/>
    </location>
    <ligand>
        <name>substrate</name>
    </ligand>
</feature>
<dbReference type="AlphaFoldDB" id="C3KQJ4"/>
<feature type="region of interest" description="Disordered" evidence="16">
    <location>
        <begin position="88"/>
        <end position="110"/>
    </location>
</feature>
<evidence type="ECO:0000256" key="8">
    <source>
        <dbReference type="ARBA" id="ARBA00022737"/>
    </source>
</evidence>
<dbReference type="SUPFAM" id="SSF50156">
    <property type="entry name" value="PDZ domain-like"/>
    <property type="match status" value="2"/>
</dbReference>
<feature type="signal peptide" evidence="17">
    <location>
        <begin position="1"/>
        <end position="31"/>
    </location>
</feature>
<geneLocation type="plasmid" evidence="20">
    <name>sym pNGR234b</name>
</geneLocation>
<dbReference type="Proteomes" id="UP000001054">
    <property type="component" value="Plasmid pNGR234b"/>
</dbReference>
<reference evidence="19 20" key="2">
    <citation type="journal article" date="2009" name="Appl. Environ. Microbiol.">
        <title>Rhizobium sp. strain NGR234 possesses a remarkable number of secretion systems.</title>
        <authorList>
            <person name="Schmeisser C."/>
            <person name="Liesegang H."/>
            <person name="Krysciak D."/>
            <person name="Bakkou N."/>
            <person name="Le Quere A."/>
            <person name="Wollherr A."/>
            <person name="Heinemeyer I."/>
            <person name="Morgenstern B."/>
            <person name="Pommerening-Roeser A."/>
            <person name="Flores M."/>
            <person name="Palacios R."/>
            <person name="Brenner S."/>
            <person name="Gottschalk G."/>
            <person name="Schmitz R.A."/>
            <person name="Broughton W.J."/>
            <person name="Perret X."/>
            <person name="Strittmatter A.W."/>
            <person name="Streit W.R."/>
        </authorList>
    </citation>
    <scope>NUCLEOTIDE SEQUENCE [LARGE SCALE GENOMIC DNA]</scope>
    <source>
        <strain evidence="20">NBRC 101917 / NGR234</strain>
    </source>
</reference>
<dbReference type="PRINTS" id="PR00834">
    <property type="entry name" value="PROTEASES2C"/>
</dbReference>
<evidence type="ECO:0000256" key="13">
    <source>
        <dbReference type="ARBA" id="ARBA00032850"/>
    </source>
</evidence>
<protein>
    <recommendedName>
        <fullName evidence="5">Probable periplasmic serine endoprotease DegP-like</fullName>
        <ecNumber evidence="4">3.4.21.107</ecNumber>
    </recommendedName>
    <alternativeName>
        <fullName evidence="13">Protease Do</fullName>
    </alternativeName>
</protein>
<keyword evidence="12" id="KW-0346">Stress response</keyword>
<feature type="domain" description="PDZ" evidence="18">
    <location>
        <begin position="302"/>
        <end position="343"/>
    </location>
</feature>
<keyword evidence="7 17" id="KW-0732">Signal</keyword>
<dbReference type="GO" id="GO:0006508">
    <property type="term" value="P:proteolysis"/>
    <property type="evidence" value="ECO:0007669"/>
    <property type="project" value="UniProtKB-KW"/>
</dbReference>
<feature type="binding site" evidence="15">
    <location>
        <position position="131"/>
    </location>
    <ligand>
        <name>substrate</name>
    </ligand>
</feature>
<dbReference type="NCBIfam" id="TIGR02037">
    <property type="entry name" value="degP_htrA_DO"/>
    <property type="match status" value="1"/>
</dbReference>
<dbReference type="HOGENOM" id="CLU_020120_1_0_5"/>
<keyword evidence="11" id="KW-0720">Serine protease</keyword>
<feature type="active site" description="Charge relay system" evidence="14">
    <location>
        <position position="161"/>
    </location>
</feature>
<keyword evidence="9" id="KW-0574">Periplasm</keyword>
<evidence type="ECO:0000256" key="1">
    <source>
        <dbReference type="ARBA" id="ARBA00001772"/>
    </source>
</evidence>
<evidence type="ECO:0000256" key="15">
    <source>
        <dbReference type="PIRSR" id="PIRSR611782-2"/>
    </source>
</evidence>
<dbReference type="OrthoDB" id="9758917at2"/>
<dbReference type="SUPFAM" id="SSF50494">
    <property type="entry name" value="Trypsin-like serine proteases"/>
    <property type="match status" value="1"/>
</dbReference>
<keyword evidence="19" id="KW-0614">Plasmid</keyword>
<dbReference type="InterPro" id="IPR001940">
    <property type="entry name" value="Peptidase_S1C"/>
</dbReference>
<evidence type="ECO:0000256" key="5">
    <source>
        <dbReference type="ARBA" id="ARBA00013958"/>
    </source>
</evidence>
<evidence type="ECO:0000256" key="17">
    <source>
        <dbReference type="SAM" id="SignalP"/>
    </source>
</evidence>
<evidence type="ECO:0000256" key="4">
    <source>
        <dbReference type="ARBA" id="ARBA00013035"/>
    </source>
</evidence>
<keyword evidence="6 19" id="KW-0645">Protease</keyword>
<reference evidence="20" key="1">
    <citation type="journal article" date="2004" name="J. Bacteriol.">
        <title>An evolutionary hot spot: the pNGR234b replicon of Rhizobium sp. strain NGR234.</title>
        <authorList>
            <person name="Streit W.R."/>
            <person name="Schmitz R.A."/>
            <person name="Perret X."/>
            <person name="Staehelin C."/>
            <person name="Deakin W.J."/>
            <person name="Raasch C."/>
            <person name="Liesegang H."/>
            <person name="Broughton W.J."/>
        </authorList>
    </citation>
    <scope>NUCLEOTIDE SEQUENCE [LARGE SCALE GENOMIC DNA]</scope>
    <source>
        <strain evidence="20">NBRC 101917 / NGR234</strain>
    </source>
</reference>
<sequence length="493" mass="50063">MANLPEQKSSRARRLTAALAALSSVSALSLAALVAEPVAMHTTTGTGSTVRAATNAVQPPSAAEPGDFADIVARVKPAVISVRVELDGAQQQASSDEDDGTPDPDAGQGVMMGEGSGFFISADGYAVTNNHVVDHAKTLEVMTSDGRSYDATVVGTDPKTDLALIKVDGRDLPHVRFADRRPRVGNWVIAIGNPYGLGGTVTAGIVSAEGRDIGAGPYDDFIQIDAPINRGNSGGPAFDVNGDVIGVNTAIFSPSGGSVGIGFDIPADTAKAVIAELKDKGHVTRGWLGIKEQQVTADIAEGLGLKEAKGALVDEADPAGPAGRAGIRSGDLIIALDGATINDPRELAQRVGAMAPGTSVTVSILRNGAPKDLSFSLATMPEESPAPVETASDASAAPTSEQGFGLLLAPATKVAGSGGKGMVVVAINPKGAAAQHGLEAGDVILDVGGKAVSSARDFRRDLASLRKEGRAAALLRIQSGDTTRFVALPLGHA</sequence>
<comment type="subcellular location">
    <subcellularLocation>
        <location evidence="2">Periplasm</location>
    </subcellularLocation>
</comment>
<feature type="domain" description="PDZ" evidence="18">
    <location>
        <begin position="387"/>
        <end position="480"/>
    </location>
</feature>
<dbReference type="EC" id="3.4.21.107" evidence="4"/>
<dbReference type="InterPro" id="IPR011782">
    <property type="entry name" value="Pept_S1C_Do"/>
</dbReference>
<evidence type="ECO:0000256" key="12">
    <source>
        <dbReference type="ARBA" id="ARBA00023016"/>
    </source>
</evidence>
<keyword evidence="8" id="KW-0677">Repeat</keyword>
<keyword evidence="20" id="KW-1185">Reference proteome</keyword>
<dbReference type="InterPro" id="IPR001478">
    <property type="entry name" value="PDZ"/>
</dbReference>
<dbReference type="PANTHER" id="PTHR22939:SF130">
    <property type="entry name" value="PERIPLASMIC SERINE ENDOPROTEASE DEGP-LIKE-RELATED"/>
    <property type="match status" value="1"/>
</dbReference>
<dbReference type="EMBL" id="CP000874">
    <property type="protein sequence ID" value="ACP22352.1"/>
    <property type="molecule type" value="Genomic_DNA"/>
</dbReference>
<feature type="binding site" evidence="15">
    <location>
        <position position="161"/>
    </location>
    <ligand>
        <name>substrate</name>
    </ligand>
</feature>
<evidence type="ECO:0000256" key="16">
    <source>
        <dbReference type="SAM" id="MobiDB-lite"/>
    </source>
</evidence>
<evidence type="ECO:0000313" key="19">
    <source>
        <dbReference type="EMBL" id="ACP22352.1"/>
    </source>
</evidence>